<dbReference type="EMBL" id="CAXLJM020000033">
    <property type="protein sequence ID" value="CAL8102197.1"/>
    <property type="molecule type" value="Genomic_DNA"/>
</dbReference>
<organism evidence="1 2">
    <name type="scientific">Orchesella dallaii</name>
    <dbReference type="NCBI Taxonomy" id="48710"/>
    <lineage>
        <taxon>Eukaryota</taxon>
        <taxon>Metazoa</taxon>
        <taxon>Ecdysozoa</taxon>
        <taxon>Arthropoda</taxon>
        <taxon>Hexapoda</taxon>
        <taxon>Collembola</taxon>
        <taxon>Entomobryomorpha</taxon>
        <taxon>Entomobryoidea</taxon>
        <taxon>Orchesellidae</taxon>
        <taxon>Orchesellinae</taxon>
        <taxon>Orchesella</taxon>
    </lineage>
</organism>
<comment type="caution">
    <text evidence="1">The sequence shown here is derived from an EMBL/GenBank/DDBJ whole genome shotgun (WGS) entry which is preliminary data.</text>
</comment>
<name>A0ABP1QG80_9HEXA</name>
<protein>
    <submittedName>
        <fullName evidence="1">Uncharacterized protein</fullName>
    </submittedName>
</protein>
<evidence type="ECO:0000313" key="2">
    <source>
        <dbReference type="Proteomes" id="UP001642540"/>
    </source>
</evidence>
<accession>A0ABP1QG80</accession>
<proteinExistence type="predicted"/>
<sequence length="174" mass="20129">MELSPHPFVNMDPEMEINIRDYIAVDVDCRLSKLNYNNCTVMIIIMYEVYFTFPSKIHNTILVSSHFQIEVNNGSGVSIFDVSHTYVPFVLGCRSSSDSFPGPVFISRFENQLQGKITGKGRSVTPCVFVFYKCSCSMLFLNIFSQTTKTSFHSFLYVFVLLKQKHHEKRKRRK</sequence>
<dbReference type="Proteomes" id="UP001642540">
    <property type="component" value="Unassembled WGS sequence"/>
</dbReference>
<gene>
    <name evidence="1" type="ORF">ODALV1_LOCUS11079</name>
</gene>
<keyword evidence="2" id="KW-1185">Reference proteome</keyword>
<reference evidence="1 2" key="1">
    <citation type="submission" date="2024-08" db="EMBL/GenBank/DDBJ databases">
        <authorList>
            <person name="Cucini C."/>
            <person name="Frati F."/>
        </authorList>
    </citation>
    <scope>NUCLEOTIDE SEQUENCE [LARGE SCALE GENOMIC DNA]</scope>
</reference>
<evidence type="ECO:0000313" key="1">
    <source>
        <dbReference type="EMBL" id="CAL8102197.1"/>
    </source>
</evidence>